<evidence type="ECO:0000313" key="2">
    <source>
        <dbReference type="EMBL" id="HIS48015.1"/>
    </source>
</evidence>
<sequence>MALFDLTSEDPQNAALRMDPPFCGPMCFHAVEIKLWDPLKLSCVKKKIDFVWEAGILPPVQFLPEAAAKAVAAASGISQAGRSPLDDAGSGNEIRQIREYRDGDLLRHIHWNQTARTDLLWVKEYEEDGFPAIRLFLDRPLSPRSKQDDGQQADAFYRILSAFLYSLLEAKFSVTVFWKDMHNKNTFSFLAERKEQVPVFLLKLYASDLDCIQCPNALRLTWDLKLYHRDQLIHEFSPDELKALQGGDVFHVPKSAS</sequence>
<organism evidence="2 3">
    <name type="scientific">Candidatus Scybalocola faecigallinarum</name>
    <dbReference type="NCBI Taxonomy" id="2840941"/>
    <lineage>
        <taxon>Bacteria</taxon>
        <taxon>Bacillati</taxon>
        <taxon>Bacillota</taxon>
        <taxon>Clostridia</taxon>
        <taxon>Lachnospirales</taxon>
        <taxon>Lachnospiraceae</taxon>
        <taxon>Lachnospiraceae incertae sedis</taxon>
        <taxon>Candidatus Scybalocola (ex Gilroy et al. 2021)</taxon>
    </lineage>
</organism>
<dbReference type="Proteomes" id="UP000823927">
    <property type="component" value="Unassembled WGS sequence"/>
</dbReference>
<reference evidence="2" key="2">
    <citation type="journal article" date="2021" name="PeerJ">
        <title>Extensive microbial diversity within the chicken gut microbiome revealed by metagenomics and culture.</title>
        <authorList>
            <person name="Gilroy R."/>
            <person name="Ravi A."/>
            <person name="Getino M."/>
            <person name="Pursley I."/>
            <person name="Horton D.L."/>
            <person name="Alikhan N.F."/>
            <person name="Baker D."/>
            <person name="Gharbi K."/>
            <person name="Hall N."/>
            <person name="Watson M."/>
            <person name="Adriaenssens E.M."/>
            <person name="Foster-Nyarko E."/>
            <person name="Jarju S."/>
            <person name="Secka A."/>
            <person name="Antonio M."/>
            <person name="Oren A."/>
            <person name="Chaudhuri R.R."/>
            <person name="La Ragione R."/>
            <person name="Hildebrand F."/>
            <person name="Pallen M.J."/>
        </authorList>
    </citation>
    <scope>NUCLEOTIDE SEQUENCE</scope>
    <source>
        <strain evidence="2">CHK178-757</strain>
    </source>
</reference>
<evidence type="ECO:0000313" key="3">
    <source>
        <dbReference type="Proteomes" id="UP000823927"/>
    </source>
</evidence>
<gene>
    <name evidence="2" type="ORF">IAB46_10790</name>
</gene>
<dbReference type="Pfam" id="PF01882">
    <property type="entry name" value="DUF58"/>
    <property type="match status" value="1"/>
</dbReference>
<dbReference type="PANTHER" id="PTHR34351:SF1">
    <property type="entry name" value="SLR1927 PROTEIN"/>
    <property type="match status" value="1"/>
</dbReference>
<evidence type="ECO:0000259" key="1">
    <source>
        <dbReference type="Pfam" id="PF01882"/>
    </source>
</evidence>
<dbReference type="AlphaFoldDB" id="A0A9D1JS44"/>
<protein>
    <submittedName>
        <fullName evidence="2">DUF58 domain-containing protein</fullName>
    </submittedName>
</protein>
<dbReference type="PANTHER" id="PTHR34351">
    <property type="entry name" value="SLR1927 PROTEIN-RELATED"/>
    <property type="match status" value="1"/>
</dbReference>
<feature type="domain" description="DUF58" evidence="1">
    <location>
        <begin position="96"/>
        <end position="140"/>
    </location>
</feature>
<reference evidence="2" key="1">
    <citation type="submission" date="2020-10" db="EMBL/GenBank/DDBJ databases">
        <authorList>
            <person name="Gilroy R."/>
        </authorList>
    </citation>
    <scope>NUCLEOTIDE SEQUENCE</scope>
    <source>
        <strain evidence="2">CHK178-757</strain>
    </source>
</reference>
<accession>A0A9D1JS44</accession>
<name>A0A9D1JS44_9FIRM</name>
<comment type="caution">
    <text evidence="2">The sequence shown here is derived from an EMBL/GenBank/DDBJ whole genome shotgun (WGS) entry which is preliminary data.</text>
</comment>
<dbReference type="InterPro" id="IPR002881">
    <property type="entry name" value="DUF58"/>
</dbReference>
<dbReference type="EMBL" id="DVIT01000040">
    <property type="protein sequence ID" value="HIS48015.1"/>
    <property type="molecule type" value="Genomic_DNA"/>
</dbReference>
<proteinExistence type="predicted"/>